<organism evidence="3">
    <name type="scientific">bioreactor metagenome</name>
    <dbReference type="NCBI Taxonomy" id="1076179"/>
    <lineage>
        <taxon>unclassified sequences</taxon>
        <taxon>metagenomes</taxon>
        <taxon>ecological metagenomes</taxon>
    </lineage>
</organism>
<accession>A0A645FKW0</accession>
<dbReference type="PANTHER" id="PTHR42736:SF1">
    <property type="entry name" value="PROTEIN-GLUTAMINE GAMMA-GLUTAMYLTRANSFERASE"/>
    <property type="match status" value="1"/>
</dbReference>
<name>A0A645FKW0_9ZZZZ</name>
<sequence length="220" mass="25541">MDSEGKYIVTNAEAHAWCEILINPEKDLWIVVDPSPTPTEFEALNNTNNNEDEKIPSNNDNNNGNKEKPNKRNPMEEEFEEDTSVSLLYNLDYELFSGVAIPTTILLYVLYRILRFRKGVENILASSSIIPLYEYYMDRLETAGVVKPDSLGDLEFINSLKESELKERVSTLVKLSYEEFYGGIVRNTVEKNSHIEFIEDYLKSKDKKILYYMKKYFGFN</sequence>
<reference evidence="3" key="1">
    <citation type="submission" date="2019-08" db="EMBL/GenBank/DDBJ databases">
        <authorList>
            <person name="Kucharzyk K."/>
            <person name="Murdoch R.W."/>
            <person name="Higgins S."/>
            <person name="Loffler F."/>
        </authorList>
    </citation>
    <scope>NUCLEOTIDE SEQUENCE</scope>
</reference>
<keyword evidence="2" id="KW-0472">Membrane</keyword>
<dbReference type="InterPro" id="IPR052901">
    <property type="entry name" value="Bact_TGase-like"/>
</dbReference>
<feature type="compositionally biased region" description="Basic and acidic residues" evidence="1">
    <location>
        <begin position="65"/>
        <end position="75"/>
    </location>
</feature>
<dbReference type="AlphaFoldDB" id="A0A645FKW0"/>
<dbReference type="EMBL" id="VSSQ01059504">
    <property type="protein sequence ID" value="MPN13054.1"/>
    <property type="molecule type" value="Genomic_DNA"/>
</dbReference>
<protein>
    <submittedName>
        <fullName evidence="3">Uncharacterized protein</fullName>
    </submittedName>
</protein>
<keyword evidence="2" id="KW-0812">Transmembrane</keyword>
<evidence type="ECO:0000256" key="1">
    <source>
        <dbReference type="SAM" id="MobiDB-lite"/>
    </source>
</evidence>
<evidence type="ECO:0000313" key="3">
    <source>
        <dbReference type="EMBL" id="MPN13054.1"/>
    </source>
</evidence>
<evidence type="ECO:0000256" key="2">
    <source>
        <dbReference type="SAM" id="Phobius"/>
    </source>
</evidence>
<dbReference type="PANTHER" id="PTHR42736">
    <property type="entry name" value="PROTEIN-GLUTAMINE GAMMA-GLUTAMYLTRANSFERASE"/>
    <property type="match status" value="1"/>
</dbReference>
<gene>
    <name evidence="3" type="ORF">SDC9_160374</name>
</gene>
<proteinExistence type="predicted"/>
<keyword evidence="2" id="KW-1133">Transmembrane helix</keyword>
<feature type="transmembrane region" description="Helical" evidence="2">
    <location>
        <begin position="95"/>
        <end position="114"/>
    </location>
</feature>
<comment type="caution">
    <text evidence="3">The sequence shown here is derived from an EMBL/GenBank/DDBJ whole genome shotgun (WGS) entry which is preliminary data.</text>
</comment>
<feature type="region of interest" description="Disordered" evidence="1">
    <location>
        <begin position="40"/>
        <end position="79"/>
    </location>
</feature>